<organism evidence="5 6">
    <name type="scientific">Portunus trituberculatus</name>
    <name type="common">Swimming crab</name>
    <name type="synonym">Neptunus trituberculatus</name>
    <dbReference type="NCBI Taxonomy" id="210409"/>
    <lineage>
        <taxon>Eukaryota</taxon>
        <taxon>Metazoa</taxon>
        <taxon>Ecdysozoa</taxon>
        <taxon>Arthropoda</taxon>
        <taxon>Crustacea</taxon>
        <taxon>Multicrustacea</taxon>
        <taxon>Malacostraca</taxon>
        <taxon>Eumalacostraca</taxon>
        <taxon>Eucarida</taxon>
        <taxon>Decapoda</taxon>
        <taxon>Pleocyemata</taxon>
        <taxon>Brachyura</taxon>
        <taxon>Eubrachyura</taxon>
        <taxon>Portunoidea</taxon>
        <taxon>Portunidae</taxon>
        <taxon>Portuninae</taxon>
        <taxon>Portunus</taxon>
    </lineage>
</organism>
<evidence type="ECO:0000256" key="2">
    <source>
        <dbReference type="ARBA" id="ARBA00022692"/>
    </source>
</evidence>
<evidence type="ECO:0000256" key="4">
    <source>
        <dbReference type="ARBA" id="ARBA00023136"/>
    </source>
</evidence>
<keyword evidence="4" id="KW-0472">Membrane</keyword>
<evidence type="ECO:0000256" key="1">
    <source>
        <dbReference type="ARBA" id="ARBA00004370"/>
    </source>
</evidence>
<dbReference type="Proteomes" id="UP000324222">
    <property type="component" value="Unassembled WGS sequence"/>
</dbReference>
<accession>A0A5B7J3I3</accession>
<dbReference type="PANTHER" id="PTHR24026:SF126">
    <property type="entry name" value="PROTOCADHERIN FAT 4"/>
    <property type="match status" value="1"/>
</dbReference>
<name>A0A5B7J3I3_PORTR</name>
<dbReference type="PANTHER" id="PTHR24026">
    <property type="entry name" value="FAT ATYPICAL CADHERIN-RELATED"/>
    <property type="match status" value="1"/>
</dbReference>
<dbReference type="GO" id="GO:0005509">
    <property type="term" value="F:calcium ion binding"/>
    <property type="evidence" value="ECO:0007669"/>
    <property type="project" value="InterPro"/>
</dbReference>
<evidence type="ECO:0000313" key="6">
    <source>
        <dbReference type="Proteomes" id="UP000324222"/>
    </source>
</evidence>
<reference evidence="5 6" key="1">
    <citation type="submission" date="2019-05" db="EMBL/GenBank/DDBJ databases">
        <title>Another draft genome of Portunus trituberculatus and its Hox gene families provides insights of decapod evolution.</title>
        <authorList>
            <person name="Jeong J.-H."/>
            <person name="Song I."/>
            <person name="Kim S."/>
            <person name="Choi T."/>
            <person name="Kim D."/>
            <person name="Ryu S."/>
            <person name="Kim W."/>
        </authorList>
    </citation>
    <scope>NUCLEOTIDE SEQUENCE [LARGE SCALE GENOMIC DNA]</scope>
    <source>
        <tissue evidence="5">Muscle</tissue>
    </source>
</reference>
<dbReference type="EMBL" id="VSRR010074555">
    <property type="protein sequence ID" value="MPC87458.1"/>
    <property type="molecule type" value="Genomic_DNA"/>
</dbReference>
<evidence type="ECO:0000313" key="5">
    <source>
        <dbReference type="EMBL" id="MPC87458.1"/>
    </source>
</evidence>
<protein>
    <submittedName>
        <fullName evidence="5">Neural-cadherin</fullName>
    </submittedName>
</protein>
<dbReference type="AlphaFoldDB" id="A0A5B7J3I3"/>
<gene>
    <name evidence="5" type="primary">CadN_54</name>
    <name evidence="5" type="ORF">E2C01_082320</name>
</gene>
<comment type="caution">
    <text evidence="5">The sequence shown here is derived from an EMBL/GenBank/DDBJ whole genome shotgun (WGS) entry which is preliminary data.</text>
</comment>
<dbReference type="SUPFAM" id="SSF49313">
    <property type="entry name" value="Cadherin-like"/>
    <property type="match status" value="1"/>
</dbReference>
<evidence type="ECO:0000256" key="3">
    <source>
        <dbReference type="ARBA" id="ARBA00022989"/>
    </source>
</evidence>
<keyword evidence="3" id="KW-1133">Transmembrane helix</keyword>
<proteinExistence type="predicted"/>
<dbReference type="PROSITE" id="PS00232">
    <property type="entry name" value="CADHERIN_1"/>
    <property type="match status" value="1"/>
</dbReference>
<dbReference type="GO" id="GO:0005886">
    <property type="term" value="C:plasma membrane"/>
    <property type="evidence" value="ECO:0007669"/>
    <property type="project" value="UniProtKB-SubCell"/>
</dbReference>
<dbReference type="GO" id="GO:0007155">
    <property type="term" value="P:cell adhesion"/>
    <property type="evidence" value="ECO:0007669"/>
    <property type="project" value="UniProtKB-KW"/>
</dbReference>
<sequence>MCFHCPQGSNGWEDLAHLDSAWVTIHLRDVNDNPPMFSRPHAHVTVREDTSPGTLLAAMSARDPDMVSGFGEPLVRVGGGVKRRASGCGPL</sequence>
<comment type="subcellular location">
    <subcellularLocation>
        <location evidence="1">Membrane</location>
    </subcellularLocation>
</comment>
<dbReference type="InterPro" id="IPR020894">
    <property type="entry name" value="Cadherin_CS"/>
</dbReference>
<keyword evidence="2" id="KW-0812">Transmembrane</keyword>
<dbReference type="Gene3D" id="2.60.40.60">
    <property type="entry name" value="Cadherins"/>
    <property type="match status" value="1"/>
</dbReference>
<dbReference type="InterPro" id="IPR015919">
    <property type="entry name" value="Cadherin-like_sf"/>
</dbReference>
<dbReference type="OrthoDB" id="6363789at2759"/>
<keyword evidence="6" id="KW-1185">Reference proteome</keyword>